<name>D6TMK4_KTERA</name>
<dbReference type="EMBL" id="ADVG01000002">
    <property type="protein sequence ID" value="EFH87004.1"/>
    <property type="molecule type" value="Genomic_DNA"/>
</dbReference>
<evidence type="ECO:0000256" key="1">
    <source>
        <dbReference type="ARBA" id="ARBA00009943"/>
    </source>
</evidence>
<dbReference type="PANTHER" id="PTHR36174:SF1">
    <property type="entry name" value="LIPID II:GLYCINE GLYCYLTRANSFERASE"/>
    <property type="match status" value="1"/>
</dbReference>
<keyword evidence="5" id="KW-0012">Acyltransferase</keyword>
<dbReference type="STRING" id="485913.Krac_8325"/>
<keyword evidence="4" id="KW-0573">Peptidoglycan synthesis</keyword>
<sequence>MLTMSSLVQRYTLRPLASAEGWQWERFVAEHTYGHLLQSWNWGELKTSPNWHPLRLALFDEQQRIVAAAQVLQRTVSRVPARLGHLAYIPRGPVLDWSQPELCETFFTHLHAFLRQQGAMALRVECNLEADSPAGAWAQSYFARTGMEPVPAVQPLRTITLDVTPSEETLLAQMKEKWRYNVRLAHKRGVTVRVAQTLEDVDAWYALMQMTSERDSFGIHTLRYYQRAWQCFHPDEHLRLFLAEHEGQLLAGIFVSLYAREGIYMYGASSNEKRQLMPNYLLQWEAIRWARAHGAVSYDFWGIPDTDNEEEAMAGVYRFKRGWGGRVVQFVGGYQYNYHPLAMKLASQFIS</sequence>
<dbReference type="GO" id="GO:0008360">
    <property type="term" value="P:regulation of cell shape"/>
    <property type="evidence" value="ECO:0007669"/>
    <property type="project" value="UniProtKB-KW"/>
</dbReference>
<dbReference type="InterPro" id="IPR003447">
    <property type="entry name" value="FEMABX"/>
</dbReference>
<gene>
    <name evidence="8" type="ORF">Krac_8325</name>
</gene>
<feature type="domain" description="N-acetyltransferase" evidence="7">
    <location>
        <begin position="190"/>
        <end position="348"/>
    </location>
</feature>
<keyword evidence="9" id="KW-1185">Reference proteome</keyword>
<evidence type="ECO:0000256" key="2">
    <source>
        <dbReference type="ARBA" id="ARBA00022679"/>
    </source>
</evidence>
<dbReference type="Proteomes" id="UP000004508">
    <property type="component" value="Unassembled WGS sequence"/>
</dbReference>
<dbReference type="InParanoid" id="D6TMK4"/>
<organism evidence="8 9">
    <name type="scientific">Ktedonobacter racemifer DSM 44963</name>
    <dbReference type="NCBI Taxonomy" id="485913"/>
    <lineage>
        <taxon>Bacteria</taxon>
        <taxon>Bacillati</taxon>
        <taxon>Chloroflexota</taxon>
        <taxon>Ktedonobacteria</taxon>
        <taxon>Ktedonobacterales</taxon>
        <taxon>Ktedonobacteraceae</taxon>
        <taxon>Ktedonobacter</taxon>
    </lineage>
</organism>
<dbReference type="InterPro" id="IPR016181">
    <property type="entry name" value="Acyl_CoA_acyltransferase"/>
</dbReference>
<evidence type="ECO:0000313" key="8">
    <source>
        <dbReference type="EMBL" id="EFH87004.1"/>
    </source>
</evidence>
<evidence type="ECO:0000256" key="5">
    <source>
        <dbReference type="ARBA" id="ARBA00023315"/>
    </source>
</evidence>
<dbReference type="PANTHER" id="PTHR36174">
    <property type="entry name" value="LIPID II:GLYCINE GLYCYLTRANSFERASE"/>
    <property type="match status" value="1"/>
</dbReference>
<dbReference type="PROSITE" id="PS51191">
    <property type="entry name" value="FEMABX"/>
    <property type="match status" value="1"/>
</dbReference>
<dbReference type="GO" id="GO:0009252">
    <property type="term" value="P:peptidoglycan biosynthetic process"/>
    <property type="evidence" value="ECO:0007669"/>
    <property type="project" value="UniProtKB-KW"/>
</dbReference>
<dbReference type="PROSITE" id="PS51186">
    <property type="entry name" value="GNAT"/>
    <property type="match status" value="1"/>
</dbReference>
<keyword evidence="2" id="KW-0808">Transferase</keyword>
<dbReference type="GO" id="GO:0016755">
    <property type="term" value="F:aminoacyltransferase activity"/>
    <property type="evidence" value="ECO:0007669"/>
    <property type="project" value="InterPro"/>
</dbReference>
<dbReference type="InterPro" id="IPR050644">
    <property type="entry name" value="PG_Glycine_Bridge_Synth"/>
</dbReference>
<dbReference type="GO" id="GO:0016747">
    <property type="term" value="F:acyltransferase activity, transferring groups other than amino-acyl groups"/>
    <property type="evidence" value="ECO:0007669"/>
    <property type="project" value="InterPro"/>
</dbReference>
<proteinExistence type="inferred from homology"/>
<evidence type="ECO:0000313" key="9">
    <source>
        <dbReference type="Proteomes" id="UP000004508"/>
    </source>
</evidence>
<reference evidence="8 9" key="1">
    <citation type="journal article" date="2011" name="Stand. Genomic Sci.">
        <title>Non-contiguous finished genome sequence and contextual data of the filamentous soil bacterium Ktedonobacter racemifer type strain (SOSP1-21).</title>
        <authorList>
            <person name="Chang Y.J."/>
            <person name="Land M."/>
            <person name="Hauser L."/>
            <person name="Chertkov O."/>
            <person name="Del Rio T.G."/>
            <person name="Nolan M."/>
            <person name="Copeland A."/>
            <person name="Tice H."/>
            <person name="Cheng J.F."/>
            <person name="Lucas S."/>
            <person name="Han C."/>
            <person name="Goodwin L."/>
            <person name="Pitluck S."/>
            <person name="Ivanova N."/>
            <person name="Ovchinikova G."/>
            <person name="Pati A."/>
            <person name="Chen A."/>
            <person name="Palaniappan K."/>
            <person name="Mavromatis K."/>
            <person name="Liolios K."/>
            <person name="Brettin T."/>
            <person name="Fiebig A."/>
            <person name="Rohde M."/>
            <person name="Abt B."/>
            <person name="Goker M."/>
            <person name="Detter J.C."/>
            <person name="Woyke T."/>
            <person name="Bristow J."/>
            <person name="Eisen J.A."/>
            <person name="Markowitz V."/>
            <person name="Hugenholtz P."/>
            <person name="Kyrpides N.C."/>
            <person name="Klenk H.P."/>
            <person name="Lapidus A."/>
        </authorList>
    </citation>
    <scope>NUCLEOTIDE SEQUENCE [LARGE SCALE GENOMIC DNA]</scope>
    <source>
        <strain evidence="9">DSM 44963</strain>
    </source>
</reference>
<keyword evidence="6" id="KW-0961">Cell wall biogenesis/degradation</keyword>
<keyword evidence="3" id="KW-0133">Cell shape</keyword>
<evidence type="ECO:0000256" key="3">
    <source>
        <dbReference type="ARBA" id="ARBA00022960"/>
    </source>
</evidence>
<dbReference type="Pfam" id="PF02388">
    <property type="entry name" value="FemAB"/>
    <property type="match status" value="3"/>
</dbReference>
<accession>D6TMK4</accession>
<dbReference type="AlphaFoldDB" id="D6TMK4"/>
<dbReference type="OrthoDB" id="9785911at2"/>
<comment type="caution">
    <text evidence="8">The sequence shown here is derived from an EMBL/GenBank/DDBJ whole genome shotgun (WGS) entry which is preliminary data.</text>
</comment>
<dbReference type="GO" id="GO:0071555">
    <property type="term" value="P:cell wall organization"/>
    <property type="evidence" value="ECO:0007669"/>
    <property type="project" value="UniProtKB-KW"/>
</dbReference>
<evidence type="ECO:0000256" key="6">
    <source>
        <dbReference type="ARBA" id="ARBA00023316"/>
    </source>
</evidence>
<comment type="similarity">
    <text evidence="1">Belongs to the FemABX family.</text>
</comment>
<evidence type="ECO:0000259" key="7">
    <source>
        <dbReference type="PROSITE" id="PS51186"/>
    </source>
</evidence>
<evidence type="ECO:0000256" key="4">
    <source>
        <dbReference type="ARBA" id="ARBA00022984"/>
    </source>
</evidence>
<protein>
    <submittedName>
        <fullName evidence="8">Methicillin resistance protein</fullName>
    </submittedName>
</protein>
<dbReference type="SUPFAM" id="SSF55729">
    <property type="entry name" value="Acyl-CoA N-acyltransferases (Nat)"/>
    <property type="match status" value="2"/>
</dbReference>
<dbReference type="InterPro" id="IPR000182">
    <property type="entry name" value="GNAT_dom"/>
</dbReference>
<dbReference type="eggNOG" id="COG2348">
    <property type="taxonomic scope" value="Bacteria"/>
</dbReference>
<dbReference type="Gene3D" id="3.40.630.30">
    <property type="match status" value="2"/>
</dbReference>